<accession>Q7RMX2</accession>
<protein>
    <submittedName>
        <fullName evidence="2">Uncharacterized protein</fullName>
    </submittedName>
</protein>
<sequence length="83" mass="9638">FFAKMSKAVYAKIWMSTNNFNARRRYGCLQVGSRLSPWLLVWGVYCVSLVFPALDTEYKKMLSFGIWKETDVGYNKTAPPPYE</sequence>
<reference evidence="2 3" key="1">
    <citation type="journal article" date="2002" name="Nature">
        <title>Genome sequence and comparative analysis of the model rodent malaria parasite Plasmodium yoelii yoelii.</title>
        <authorList>
            <person name="Carlton J.M."/>
            <person name="Angiuoli S.V."/>
            <person name="Suh B.B."/>
            <person name="Kooij T.W."/>
            <person name="Pertea M."/>
            <person name="Silva J.C."/>
            <person name="Ermolaeva M.D."/>
            <person name="Allen J.E."/>
            <person name="Selengut J.D."/>
            <person name="Koo H.L."/>
            <person name="Peterson J.D."/>
            <person name="Pop M."/>
            <person name="Kosack D.S."/>
            <person name="Shumway M.F."/>
            <person name="Bidwell S.L."/>
            <person name="Shallom S.J."/>
            <person name="van Aken S.E."/>
            <person name="Riedmuller S.B."/>
            <person name="Feldblyum T.V."/>
            <person name="Cho J.K."/>
            <person name="Quackenbush J."/>
            <person name="Sedegah M."/>
            <person name="Shoaibi A."/>
            <person name="Cummings L.M."/>
            <person name="Florens L."/>
            <person name="Yates J.R."/>
            <person name="Raine J.D."/>
            <person name="Sinden R.E."/>
            <person name="Harris M.A."/>
            <person name="Cunningham D.A."/>
            <person name="Preiser P.R."/>
            <person name="Bergman L.W."/>
            <person name="Vaidya A.B."/>
            <person name="van Lin L.H."/>
            <person name="Janse C.J."/>
            <person name="Waters A.P."/>
            <person name="Smith H.O."/>
            <person name="White O.R."/>
            <person name="Salzberg S.L."/>
            <person name="Venter J.C."/>
            <person name="Fraser C.M."/>
            <person name="Hoffman S.L."/>
            <person name="Gardner M.J."/>
            <person name="Carucci D.J."/>
        </authorList>
    </citation>
    <scope>NUCLEOTIDE SEQUENCE [LARGE SCALE GENOMIC DNA]</scope>
    <source>
        <strain evidence="2 3">17XNL</strain>
    </source>
</reference>
<gene>
    <name evidence="2" type="ORF">PY02056</name>
</gene>
<organism evidence="2 3">
    <name type="scientific">Plasmodium yoelii yoelii</name>
    <dbReference type="NCBI Taxonomy" id="73239"/>
    <lineage>
        <taxon>Eukaryota</taxon>
        <taxon>Sar</taxon>
        <taxon>Alveolata</taxon>
        <taxon>Apicomplexa</taxon>
        <taxon>Aconoidasida</taxon>
        <taxon>Haemosporida</taxon>
        <taxon>Plasmodiidae</taxon>
        <taxon>Plasmodium</taxon>
        <taxon>Plasmodium (Vinckeia)</taxon>
    </lineage>
</organism>
<keyword evidence="1" id="KW-0812">Transmembrane</keyword>
<keyword evidence="3" id="KW-1185">Reference proteome</keyword>
<feature type="transmembrane region" description="Helical" evidence="1">
    <location>
        <begin position="35"/>
        <end position="54"/>
    </location>
</feature>
<proteinExistence type="predicted"/>
<keyword evidence="1" id="KW-1133">Transmembrane helix</keyword>
<comment type="caution">
    <text evidence="2">The sequence shown here is derived from an EMBL/GenBank/DDBJ whole genome shotgun (WGS) entry which is preliminary data.</text>
</comment>
<evidence type="ECO:0000313" key="3">
    <source>
        <dbReference type="Proteomes" id="UP000008553"/>
    </source>
</evidence>
<keyword evidence="1" id="KW-0472">Membrane</keyword>
<dbReference type="AlphaFoldDB" id="Q7RMX2"/>
<dbReference type="FunCoup" id="Q7RMX2">
    <property type="interactions" value="23"/>
</dbReference>
<evidence type="ECO:0000256" key="1">
    <source>
        <dbReference type="SAM" id="Phobius"/>
    </source>
</evidence>
<name>Q7RMX2_PLAYO</name>
<dbReference type="PaxDb" id="73239-Q7RMX2"/>
<dbReference type="KEGG" id="pyo:PY17X_0622900"/>
<dbReference type="EMBL" id="AABL01000563">
    <property type="protein sequence ID" value="EAA21474.1"/>
    <property type="molecule type" value="Genomic_DNA"/>
</dbReference>
<dbReference type="Proteomes" id="UP000008553">
    <property type="component" value="Unassembled WGS sequence"/>
</dbReference>
<dbReference type="InParanoid" id="Q7RMX2"/>
<feature type="non-terminal residue" evidence="2">
    <location>
        <position position="1"/>
    </location>
</feature>
<evidence type="ECO:0000313" key="2">
    <source>
        <dbReference type="EMBL" id="EAA21474.1"/>
    </source>
</evidence>